<name>A0A084IRM3_SALHC</name>
<organism evidence="5 6">
    <name type="scientific">Salinisphaera hydrothermalis (strain C41B8)</name>
    <dbReference type="NCBI Taxonomy" id="1304275"/>
    <lineage>
        <taxon>Bacteria</taxon>
        <taxon>Pseudomonadati</taxon>
        <taxon>Pseudomonadota</taxon>
        <taxon>Gammaproteobacteria</taxon>
        <taxon>Salinisphaerales</taxon>
        <taxon>Salinisphaeraceae</taxon>
        <taxon>Salinisphaera</taxon>
    </lineage>
</organism>
<dbReference type="PROSITE" id="PS00041">
    <property type="entry name" value="HTH_ARAC_FAMILY_1"/>
    <property type="match status" value="1"/>
</dbReference>
<evidence type="ECO:0000313" key="6">
    <source>
        <dbReference type="Proteomes" id="UP000028302"/>
    </source>
</evidence>
<dbReference type="EMBL" id="APNK01000001">
    <property type="protein sequence ID" value="KEZ79357.1"/>
    <property type="molecule type" value="Genomic_DNA"/>
</dbReference>
<dbReference type="Gene3D" id="1.10.10.60">
    <property type="entry name" value="Homeodomain-like"/>
    <property type="match status" value="1"/>
</dbReference>
<keyword evidence="3" id="KW-0804">Transcription</keyword>
<dbReference type="InterPro" id="IPR009057">
    <property type="entry name" value="Homeodomain-like_sf"/>
</dbReference>
<evidence type="ECO:0000259" key="4">
    <source>
        <dbReference type="PROSITE" id="PS01124"/>
    </source>
</evidence>
<dbReference type="PANTHER" id="PTHR46796">
    <property type="entry name" value="HTH-TYPE TRANSCRIPTIONAL ACTIVATOR RHAS-RELATED"/>
    <property type="match status" value="1"/>
</dbReference>
<dbReference type="InterPro" id="IPR018062">
    <property type="entry name" value="HTH_AraC-typ_CS"/>
</dbReference>
<dbReference type="InterPro" id="IPR018060">
    <property type="entry name" value="HTH_AraC"/>
</dbReference>
<dbReference type="Pfam" id="PF12833">
    <property type="entry name" value="HTH_18"/>
    <property type="match status" value="1"/>
</dbReference>
<evidence type="ECO:0000256" key="1">
    <source>
        <dbReference type="ARBA" id="ARBA00023015"/>
    </source>
</evidence>
<dbReference type="Proteomes" id="UP000028302">
    <property type="component" value="Unassembled WGS sequence"/>
</dbReference>
<dbReference type="PANTHER" id="PTHR46796:SF10">
    <property type="entry name" value="TRANSCRIPTIONAL ACTIVATOR FEAR"/>
    <property type="match status" value="1"/>
</dbReference>
<proteinExistence type="predicted"/>
<dbReference type="SUPFAM" id="SSF46689">
    <property type="entry name" value="Homeodomain-like"/>
    <property type="match status" value="1"/>
</dbReference>
<dbReference type="GO" id="GO:0043565">
    <property type="term" value="F:sequence-specific DNA binding"/>
    <property type="evidence" value="ECO:0007669"/>
    <property type="project" value="InterPro"/>
</dbReference>
<evidence type="ECO:0000313" key="5">
    <source>
        <dbReference type="EMBL" id="KEZ79357.1"/>
    </source>
</evidence>
<gene>
    <name evidence="5" type="ORF">C41B8_01370</name>
</gene>
<keyword evidence="1" id="KW-0805">Transcription regulation</keyword>
<dbReference type="SMART" id="SM00342">
    <property type="entry name" value="HTH_ARAC"/>
    <property type="match status" value="1"/>
</dbReference>
<dbReference type="AlphaFoldDB" id="A0A084IRM3"/>
<dbReference type="STRING" id="1304275.C41B8_01370"/>
<accession>A0A084IRM3</accession>
<comment type="caution">
    <text evidence="5">The sequence shown here is derived from an EMBL/GenBank/DDBJ whole genome shotgun (WGS) entry which is preliminary data.</text>
</comment>
<dbReference type="InterPro" id="IPR050204">
    <property type="entry name" value="AraC_XylS_family_regulators"/>
</dbReference>
<feature type="domain" description="HTH araC/xylS-type" evidence="4">
    <location>
        <begin position="134"/>
        <end position="232"/>
    </location>
</feature>
<reference evidence="5 6" key="1">
    <citation type="submission" date="2013-03" db="EMBL/GenBank/DDBJ databases">
        <title>Salinisphaera hydrothermalis C41B8 Genome Sequencing.</title>
        <authorList>
            <person name="Li C."/>
            <person name="Lai Q."/>
            <person name="Shao Z."/>
        </authorList>
    </citation>
    <scope>NUCLEOTIDE SEQUENCE [LARGE SCALE GENOMIC DNA]</scope>
    <source>
        <strain evidence="5 6">C41B8</strain>
    </source>
</reference>
<dbReference type="GO" id="GO:0003700">
    <property type="term" value="F:DNA-binding transcription factor activity"/>
    <property type="evidence" value="ECO:0007669"/>
    <property type="project" value="InterPro"/>
</dbReference>
<keyword evidence="2" id="KW-0238">DNA-binding</keyword>
<sequence length="249" mass="26923">MFGLGGTVHCEMAAGAFEVSTDHIGIVPTDAEHFFAGRTDDSRLLVVDLFPDDAAVRQIQELEPRAGLLQMLQSPRSLPMPSELRVLIGCAAAQLAQGPDADRLVAHQWATMLAVQVYRLAAGHAEPTRDDKRARFEALVDARLDTPPSNAELQRHLGMSGSALHAWCRARYDASPQQAVLARRLQWARQRLLNTSAAIARIAHETGFADAPSFTKAFARVHGVTPGALRRGAGDPFDENAAPAISYTA</sequence>
<evidence type="ECO:0000256" key="3">
    <source>
        <dbReference type="ARBA" id="ARBA00023163"/>
    </source>
</evidence>
<keyword evidence="6" id="KW-1185">Reference proteome</keyword>
<dbReference type="PROSITE" id="PS01124">
    <property type="entry name" value="HTH_ARAC_FAMILY_2"/>
    <property type="match status" value="1"/>
</dbReference>
<evidence type="ECO:0000256" key="2">
    <source>
        <dbReference type="ARBA" id="ARBA00023125"/>
    </source>
</evidence>
<protein>
    <submittedName>
        <fullName evidence="5">AraC family transcriptional regulator</fullName>
    </submittedName>
</protein>
<dbReference type="eggNOG" id="COG4977">
    <property type="taxonomic scope" value="Bacteria"/>
</dbReference>